<feature type="compositionally biased region" description="Low complexity" evidence="5">
    <location>
        <begin position="731"/>
        <end position="744"/>
    </location>
</feature>
<feature type="region of interest" description="Disordered" evidence="5">
    <location>
        <begin position="814"/>
        <end position="854"/>
    </location>
</feature>
<accession>A0A0F2MKE1</accession>
<dbReference type="GeneID" id="27668847"/>
<feature type="region of interest" description="Disordered" evidence="5">
    <location>
        <begin position="366"/>
        <end position="489"/>
    </location>
</feature>
<feature type="transmembrane region" description="Helical" evidence="6">
    <location>
        <begin position="167"/>
        <end position="188"/>
    </location>
</feature>
<evidence type="ECO:0000256" key="6">
    <source>
        <dbReference type="SAM" id="Phobius"/>
    </source>
</evidence>
<keyword evidence="2 6" id="KW-0812">Transmembrane</keyword>
<dbReference type="Proteomes" id="UP000033710">
    <property type="component" value="Unassembled WGS sequence"/>
</dbReference>
<gene>
    <name evidence="9" type="ORF">SPSK_06898</name>
</gene>
<evidence type="ECO:0000256" key="3">
    <source>
        <dbReference type="ARBA" id="ARBA00022989"/>
    </source>
</evidence>
<dbReference type="OrthoDB" id="102260at2759"/>
<sequence length="1277" mass="135280">MRLSSPHLKAVAFFLLYSNVASAGLIDPLLHPRADAATTTDKPAITTSQPAAETTASPVDTTATKNGNDGTATDITPKAAVTTTTGSDAKETANSTTDSTPTTSSILPTTTLTNSTSSLNTTLFNTTIPDGQLPLQPAVTPAWGVGGVLMLLTGVVYALVGIRNKMLHTFFSTAYLASLGTTVLVIYVMSPPISNAIQGAYLVAAVCTGLILGGIAIVFKEITEGFGCLLGGFCFSMWLLCVRQGGLLQSLSGIIIFIVAFTIGAYAFYFSHWTRQYALMACIAFGGATVTVMGIDTFSRAGLKEFWAYIWRLNDNLFPLGADTYPITKGIRVELAAIILLFLAGVVSQLKLWRLVQERRAKRDAERLEDEQKLAKEEENVGRQVEATNARDREAWEASYGDGTYVPPPPATADDQHGSGDSGVGSMDSEKQTARSQTTSIYRQSRRPYSEGESEPQEEAGSIEMADMQPSPQISQQPKAAAEVVMEQDAQDGGVMVRVAQDEYPGGLPPQEPESRRSSRRMSAQNAGAAVVSSSPGIVPLPFKVPEGGAEDESDEINKKTRDDRSSVATFADEDEKTAAAAVSRRTSRTPTTLAKRFSQNSAGLLRSISQRSKRNSGVLEKNSPDLGGQSQEELVSPRSSRMAFREDDDNSSLAVTMDGMSSDEGDDDRSTIRDGERNEKSKDIEVKPVLSDGLANNDDDTASLKPPRKVLADSKHISAATVSTEILGVTSSTTAGEAETTDATETHDISDLPPKSPTVPAAKSTVSGDSAPAMLTKDRLPRSLSRVAMSYRTNEWAKHLSNAETPEFETLQLGEPQLPPTSPTTSTHTNAKRASGTSETPVASPVVDDGEAPAPLNVVDLQQTAETGAPAPLAPRSASAMSSYGMLSQSKSYQSLGAQDSAAPDGAGARGSHISTASTAAAGVNSLGNGYRSISASQLTNRVSGLQNEPIAEENDAATTADGAGEGSEEVMPKMVSSPFPSRGSMQAVPGVVSFNAPQTLIGQRDMLLRSKSQQGMYIGGSIVNSASMASLTTAGNTGSMTMLPGAGVVPSSGASDGGSGSIYNFYPGAGAMGSASNVDLDDLPMNQRRELMRNSSLMSLSRPDSINAGYFGHYNGGLPVSMSTPAIVNNGVSTPTAGSVPFDSHQPKRDQAHLPTAAARQAQLATFRSSVAADLRSGAAVTKNNRESLTSPYLNSNNGFASPPTGYGREQEVQQNINLQRNFLMGQKEAEAQRRELERAEKERNERAFEERMRRGDLLEAHRDAMRRMQASAGK</sequence>
<feature type="chain" id="PRO_5002455490" description="TM7S3/TM198-like domain-containing protein" evidence="7">
    <location>
        <begin position="24"/>
        <end position="1277"/>
    </location>
</feature>
<evidence type="ECO:0000256" key="1">
    <source>
        <dbReference type="ARBA" id="ARBA00004141"/>
    </source>
</evidence>
<evidence type="ECO:0000313" key="10">
    <source>
        <dbReference type="Proteomes" id="UP000033710"/>
    </source>
</evidence>
<feature type="compositionally biased region" description="Polar residues" evidence="5">
    <location>
        <begin position="37"/>
        <end position="74"/>
    </location>
</feature>
<feature type="domain" description="TM7S3/TM198-like" evidence="8">
    <location>
        <begin position="147"/>
        <end position="350"/>
    </location>
</feature>
<feature type="region of interest" description="Disordered" evidence="5">
    <location>
        <begin position="1232"/>
        <end position="1253"/>
    </location>
</feature>
<evidence type="ECO:0000259" key="8">
    <source>
        <dbReference type="Pfam" id="PF13886"/>
    </source>
</evidence>
<dbReference type="AlphaFoldDB" id="A0A0F2MKE1"/>
<feature type="transmembrane region" description="Helical" evidence="6">
    <location>
        <begin position="200"/>
        <end position="219"/>
    </location>
</feature>
<feature type="region of interest" description="Disordered" evidence="5">
    <location>
        <begin position="37"/>
        <end position="113"/>
    </location>
</feature>
<protein>
    <recommendedName>
        <fullName evidence="8">TM7S3/TM198-like domain-containing protein</fullName>
    </recommendedName>
</protein>
<reference evidence="9 10" key="1">
    <citation type="journal article" date="2014" name="BMC Genomics">
        <title>Comparative genomics of the major fungal agents of human and animal Sporotrichosis: Sporothrix schenckii and Sporothrix brasiliensis.</title>
        <authorList>
            <person name="Teixeira M.M."/>
            <person name="de Almeida L.G."/>
            <person name="Kubitschek-Barreira P."/>
            <person name="Alves F.L."/>
            <person name="Kioshima E.S."/>
            <person name="Abadio A.K."/>
            <person name="Fernandes L."/>
            <person name="Derengowski L.S."/>
            <person name="Ferreira K.S."/>
            <person name="Souza R.C."/>
            <person name="Ruiz J.C."/>
            <person name="de Andrade N.C."/>
            <person name="Paes H.C."/>
            <person name="Nicola A.M."/>
            <person name="Albuquerque P."/>
            <person name="Gerber A.L."/>
            <person name="Martins V.P."/>
            <person name="Peconick L.D."/>
            <person name="Neto A.V."/>
            <person name="Chaucanez C.B."/>
            <person name="Silva P.A."/>
            <person name="Cunha O.L."/>
            <person name="de Oliveira F.F."/>
            <person name="dos Santos T.C."/>
            <person name="Barros A.L."/>
            <person name="Soares M.A."/>
            <person name="de Oliveira L.M."/>
            <person name="Marini M.M."/>
            <person name="Villalobos-Duno H."/>
            <person name="Cunha M.M."/>
            <person name="de Hoog S."/>
            <person name="da Silveira J.F."/>
            <person name="Henrissat B."/>
            <person name="Nino-Vega G.A."/>
            <person name="Cisalpino P.S."/>
            <person name="Mora-Montes H.M."/>
            <person name="Almeida S.R."/>
            <person name="Stajich J.E."/>
            <person name="Lopes-Bezerra L.M."/>
            <person name="Vasconcelos A.T."/>
            <person name="Felipe M.S."/>
        </authorList>
    </citation>
    <scope>NUCLEOTIDE SEQUENCE [LARGE SCALE GENOMIC DNA]</scope>
    <source>
        <strain evidence="9 10">1099-18</strain>
    </source>
</reference>
<dbReference type="VEuPathDB" id="FungiDB:SPSK_06898"/>
<organism evidence="9 10">
    <name type="scientific">Sporothrix schenckii 1099-18</name>
    <dbReference type="NCBI Taxonomy" id="1397361"/>
    <lineage>
        <taxon>Eukaryota</taxon>
        <taxon>Fungi</taxon>
        <taxon>Dikarya</taxon>
        <taxon>Ascomycota</taxon>
        <taxon>Pezizomycotina</taxon>
        <taxon>Sordariomycetes</taxon>
        <taxon>Sordariomycetidae</taxon>
        <taxon>Ophiostomatales</taxon>
        <taxon>Ophiostomataceae</taxon>
        <taxon>Sporothrix</taxon>
    </lineage>
</organism>
<feature type="compositionally biased region" description="Low complexity" evidence="5">
    <location>
        <begin position="92"/>
        <end position="113"/>
    </location>
</feature>
<feature type="transmembrane region" description="Helical" evidence="6">
    <location>
        <begin position="277"/>
        <end position="295"/>
    </location>
</feature>
<feature type="region of interest" description="Disordered" evidence="5">
    <location>
        <begin position="502"/>
        <end position="708"/>
    </location>
</feature>
<evidence type="ECO:0000313" key="9">
    <source>
        <dbReference type="EMBL" id="KJR88656.1"/>
    </source>
</evidence>
<evidence type="ECO:0000256" key="2">
    <source>
        <dbReference type="ARBA" id="ARBA00022692"/>
    </source>
</evidence>
<feature type="region of interest" description="Disordered" evidence="5">
    <location>
        <begin position="950"/>
        <end position="984"/>
    </location>
</feature>
<feature type="region of interest" description="Disordered" evidence="5">
    <location>
        <begin position="731"/>
        <end position="774"/>
    </location>
</feature>
<comment type="subcellular location">
    <subcellularLocation>
        <location evidence="1">Membrane</location>
        <topology evidence="1">Multi-pass membrane protein</topology>
    </subcellularLocation>
</comment>
<evidence type="ECO:0000256" key="4">
    <source>
        <dbReference type="ARBA" id="ARBA00023136"/>
    </source>
</evidence>
<dbReference type="InterPro" id="IPR025256">
    <property type="entry name" value="TM7S3/TM198-like_dom"/>
</dbReference>
<keyword evidence="3 6" id="KW-1133">Transmembrane helix</keyword>
<feature type="compositionally biased region" description="Basic and acidic residues" evidence="5">
    <location>
        <begin position="556"/>
        <end position="566"/>
    </location>
</feature>
<dbReference type="PANTHER" id="PTHR39469">
    <property type="entry name" value="CHROMOSOME 1, WHOLE GENOME SHOTGUN SEQUENCE"/>
    <property type="match status" value="1"/>
</dbReference>
<comment type="caution">
    <text evidence="9">The sequence shown here is derived from an EMBL/GenBank/DDBJ whole genome shotgun (WGS) entry which is preliminary data.</text>
</comment>
<feature type="compositionally biased region" description="Polar residues" evidence="5">
    <location>
        <begin position="434"/>
        <end position="443"/>
    </location>
</feature>
<feature type="compositionally biased region" description="Polar residues" evidence="5">
    <location>
        <begin position="629"/>
        <end position="640"/>
    </location>
</feature>
<feature type="compositionally biased region" description="Polar residues" evidence="5">
    <location>
        <begin position="598"/>
        <end position="611"/>
    </location>
</feature>
<keyword evidence="4 6" id="KW-0472">Membrane</keyword>
<dbReference type="RefSeq" id="XP_016591332.1">
    <property type="nucleotide sequence ID" value="XM_016733570.1"/>
</dbReference>
<dbReference type="EMBL" id="AXCR01000004">
    <property type="protein sequence ID" value="KJR88656.1"/>
    <property type="molecule type" value="Genomic_DNA"/>
</dbReference>
<feature type="compositionally biased region" description="Basic and acidic residues" evidence="5">
    <location>
        <begin position="366"/>
        <end position="381"/>
    </location>
</feature>
<feature type="transmembrane region" description="Helical" evidence="6">
    <location>
        <begin position="226"/>
        <end position="245"/>
    </location>
</feature>
<keyword evidence="7" id="KW-0732">Signal</keyword>
<feature type="transmembrane region" description="Helical" evidence="6">
    <location>
        <begin position="142"/>
        <end position="160"/>
    </location>
</feature>
<dbReference type="Pfam" id="PF13886">
    <property type="entry name" value="TM7S3_TM198"/>
    <property type="match status" value="1"/>
</dbReference>
<dbReference type="KEGG" id="ssck:SPSK_06898"/>
<name>A0A0F2MKE1_SPOSC</name>
<feature type="compositionally biased region" description="Low complexity" evidence="5">
    <location>
        <begin position="579"/>
        <end position="595"/>
    </location>
</feature>
<feature type="region of interest" description="Disordered" evidence="5">
    <location>
        <begin position="896"/>
        <end position="915"/>
    </location>
</feature>
<evidence type="ECO:0000256" key="5">
    <source>
        <dbReference type="SAM" id="MobiDB-lite"/>
    </source>
</evidence>
<feature type="compositionally biased region" description="Basic and acidic residues" evidence="5">
    <location>
        <begin position="669"/>
        <end position="687"/>
    </location>
</feature>
<dbReference type="GO" id="GO:0016020">
    <property type="term" value="C:membrane"/>
    <property type="evidence" value="ECO:0007669"/>
    <property type="project" value="UniProtKB-SubCell"/>
</dbReference>
<reference evidence="9 10" key="2">
    <citation type="journal article" date="2015" name="Eukaryot. Cell">
        <title>Asexual propagation of a virulent clone complex in a human and feline outbreak of sporotrichosis.</title>
        <authorList>
            <person name="Teixeira Mde M."/>
            <person name="Rodrigues A.M."/>
            <person name="Tsui C.K."/>
            <person name="de Almeida L.G."/>
            <person name="Van Diepeningen A.D."/>
            <person name="van den Ende B.G."/>
            <person name="Fernandes G.F."/>
            <person name="Kano R."/>
            <person name="Hamelin R.C."/>
            <person name="Lopes-Bezerra L.M."/>
            <person name="Vasconcelos A.T."/>
            <person name="de Hoog S."/>
            <person name="de Camargo Z.P."/>
            <person name="Felipe M.S."/>
        </authorList>
    </citation>
    <scope>NUCLEOTIDE SEQUENCE [LARGE SCALE GENOMIC DNA]</scope>
    <source>
        <strain evidence="9 10">1099-18</strain>
    </source>
</reference>
<proteinExistence type="predicted"/>
<feature type="signal peptide" evidence="7">
    <location>
        <begin position="1"/>
        <end position="23"/>
    </location>
</feature>
<evidence type="ECO:0000256" key="7">
    <source>
        <dbReference type="SAM" id="SignalP"/>
    </source>
</evidence>
<feature type="transmembrane region" description="Helical" evidence="6">
    <location>
        <begin position="251"/>
        <end position="270"/>
    </location>
</feature>
<dbReference type="PANTHER" id="PTHR39469:SF1">
    <property type="entry name" value="DUF4203 DOMAIN-CONTAINING PROTEIN"/>
    <property type="match status" value="1"/>
</dbReference>